<dbReference type="EnsemblPlants" id="TraesCS5D02G209000.1">
    <property type="protein sequence ID" value="TraesCS5D02G209000.1"/>
    <property type="gene ID" value="TraesCS5D02G209000"/>
</dbReference>
<dbReference type="Gramene" id="TraesLAC5D03G03074280.3">
    <property type="protein sequence ID" value="TraesLAC5D03G03074280.3"/>
    <property type="gene ID" value="TraesLAC5D03G03074280"/>
</dbReference>
<organism evidence="2">
    <name type="scientific">Triticum aestivum</name>
    <name type="common">Wheat</name>
    <dbReference type="NCBI Taxonomy" id="4565"/>
    <lineage>
        <taxon>Eukaryota</taxon>
        <taxon>Viridiplantae</taxon>
        <taxon>Streptophyta</taxon>
        <taxon>Embryophyta</taxon>
        <taxon>Tracheophyta</taxon>
        <taxon>Spermatophyta</taxon>
        <taxon>Magnoliopsida</taxon>
        <taxon>Liliopsida</taxon>
        <taxon>Poales</taxon>
        <taxon>Poaceae</taxon>
        <taxon>BOP clade</taxon>
        <taxon>Pooideae</taxon>
        <taxon>Triticodae</taxon>
        <taxon>Triticeae</taxon>
        <taxon>Triticinae</taxon>
        <taxon>Triticum</taxon>
    </lineage>
</organism>
<dbReference type="Gramene" id="TraesPARA_EIv1.0_1813540.1">
    <property type="protein sequence ID" value="TraesPARA_EIv1.0_1813540.1.CDS"/>
    <property type="gene ID" value="TraesPARA_EIv1.0_1813540"/>
</dbReference>
<dbReference type="Gramene" id="TraesJUL5D03G03143500.1">
    <property type="protein sequence ID" value="TraesJUL5D03G03143500.1"/>
    <property type="gene ID" value="TraesJUL5D03G03143500"/>
</dbReference>
<dbReference type="Gramene" id="TraesMAC5D03G03117110.2">
    <property type="protein sequence ID" value="TraesMAC5D03G03117110.2"/>
    <property type="gene ID" value="TraesMAC5D03G03117110"/>
</dbReference>
<dbReference type="Gramene" id="TraesJAG5D03G03108100.3">
    <property type="protein sequence ID" value="TraesJAG5D03G03108100.3"/>
    <property type="gene ID" value="TraesJAG5D03G03108100"/>
</dbReference>
<dbReference type="Proteomes" id="UP000019116">
    <property type="component" value="Chromosome 5D"/>
</dbReference>
<dbReference type="Gramene" id="TraesARI5D03G03071980.1">
    <property type="protein sequence ID" value="TraesARI5D03G03071980.1"/>
    <property type="gene ID" value="TraesARI5D03G03071980"/>
</dbReference>
<dbReference type="Gramene" id="TraesSYM5D03G03058310.1">
    <property type="protein sequence ID" value="TraesSYM5D03G03058310.1"/>
    <property type="gene ID" value="TraesSYM5D03G03058310"/>
</dbReference>
<dbReference type="Gramene" id="TraesROB_scaffold_093846_01G000100.1">
    <property type="protein sequence ID" value="TraesROB_scaffold_093846_01G000100.1"/>
    <property type="gene ID" value="TraesROB_scaffold_093846_01G000100"/>
</dbReference>
<name>A0A3B6MRU4_WHEAT</name>
<dbReference type="Gramene" id="TraesCLE_scaffold_095238_01G000100.1">
    <property type="protein sequence ID" value="TraesCLE_scaffold_095238_01G000100.1"/>
    <property type="gene ID" value="TraesCLE_scaffold_095238_01G000100"/>
</dbReference>
<proteinExistence type="predicted"/>
<keyword evidence="3" id="KW-1185">Reference proteome</keyword>
<dbReference type="Gramene" id="TraesLDM5D03G03123020.1">
    <property type="protein sequence ID" value="TraesLDM5D03G03123020.1"/>
    <property type="gene ID" value="TraesLDM5D03G03123020"/>
</dbReference>
<dbReference type="Gramene" id="TraesSYM5D03G03058310.2">
    <property type="protein sequence ID" value="TraesSYM5D03G03058310.2"/>
    <property type="gene ID" value="TraesSYM5D03G03058310"/>
</dbReference>
<dbReference type="Gramene" id="TraesCAD_scaffold_093956_01G000100.1">
    <property type="protein sequence ID" value="TraesCAD_scaffold_093956_01G000100.1"/>
    <property type="gene ID" value="TraesCAD_scaffold_093956_01G000100"/>
</dbReference>
<dbReference type="Gramene" id="TraesARI5D03G03071980.4">
    <property type="protein sequence ID" value="TraesARI5D03G03071980.4"/>
    <property type="gene ID" value="TraesARI5D03G03071980"/>
</dbReference>
<dbReference type="Gramene" id="TraesJAG5D03G03108100.1">
    <property type="protein sequence ID" value="TraesJAG5D03G03108100.1"/>
    <property type="gene ID" value="TraesJAG5D03G03108100"/>
</dbReference>
<evidence type="ECO:0000256" key="1">
    <source>
        <dbReference type="SAM" id="Phobius"/>
    </source>
</evidence>
<dbReference type="Gramene" id="TraesLDM5D03G03123020.2">
    <property type="protein sequence ID" value="TraesLDM5D03G03123020.2"/>
    <property type="gene ID" value="TraesLDM5D03G03123020"/>
</dbReference>
<dbReference type="Gramene" id="TraesLAC5D03G03074280.2">
    <property type="protein sequence ID" value="TraesLAC5D03G03074280.2"/>
    <property type="gene ID" value="TraesLAC5D03G03074280"/>
</dbReference>
<dbReference type="Gramene" id="TraesMAC5D03G03117110.3">
    <property type="protein sequence ID" value="TraesMAC5D03G03117110.3"/>
    <property type="gene ID" value="TraesMAC5D03G03117110"/>
</dbReference>
<keyword evidence="1" id="KW-1133">Transmembrane helix</keyword>
<dbReference type="Gramene" id="TraesARI5D03G03071980.3">
    <property type="protein sequence ID" value="TraesARI5D03G03071980.3"/>
    <property type="gene ID" value="TraesARI5D03G03071980"/>
</dbReference>
<dbReference type="Gramene" id="TraesMAC5D03G03117110.1">
    <property type="protein sequence ID" value="TraesMAC5D03G03117110.1"/>
    <property type="gene ID" value="TraesMAC5D03G03117110"/>
</dbReference>
<feature type="transmembrane region" description="Helical" evidence="1">
    <location>
        <begin position="82"/>
        <end position="104"/>
    </location>
</feature>
<sequence length="131" mass="14730">MIKRRKRRSMVGDTSNDLGIILTSYSKPASTASSIYVSLQQQGDRKEGQHEWNVSPSRGLALTSLHVLCMICGGWGSGGDDWWLFCLYLAWFRGYGEGVFSLVFGDRVAYMNRKIVEGEEDNMSEQTLCGY</sequence>
<evidence type="ECO:0000313" key="2">
    <source>
        <dbReference type="EnsemblPlants" id="TraesCS5D02G209000.1"/>
    </source>
</evidence>
<dbReference type="Gramene" id="TraesSTA5D03G03109140.2">
    <property type="protein sequence ID" value="TraesSTA5D03G03109140.2"/>
    <property type="gene ID" value="TraesSTA5D03G03109140"/>
</dbReference>
<dbReference type="Gramene" id="TraesWEE_scaffold_085495_01G000100.1">
    <property type="protein sequence ID" value="TraesWEE_scaffold_085495_01G000100.1"/>
    <property type="gene ID" value="TraesWEE_scaffold_085495_01G000100"/>
</dbReference>
<dbReference type="Gramene" id="TraesCS5D03G0490500.1">
    <property type="protein sequence ID" value="TraesCS5D03G0490500.1.CDS"/>
    <property type="gene ID" value="TraesCS5D03G0490500"/>
</dbReference>
<dbReference type="Gramene" id="TraesNOR5D03G03147990.1">
    <property type="protein sequence ID" value="TraesNOR5D03G03147990.1"/>
    <property type="gene ID" value="TraesNOR5D03G03147990"/>
</dbReference>
<reference evidence="2" key="1">
    <citation type="submission" date="2018-08" db="EMBL/GenBank/DDBJ databases">
        <authorList>
            <person name="Rossello M."/>
        </authorList>
    </citation>
    <scope>NUCLEOTIDE SEQUENCE [LARGE SCALE GENOMIC DNA]</scope>
    <source>
        <strain evidence="2">cv. Chinese Spring</strain>
    </source>
</reference>
<protein>
    <submittedName>
        <fullName evidence="2">Uncharacterized protein</fullName>
    </submittedName>
</protein>
<accession>A0A3B6MRU4</accession>
<dbReference type="AlphaFoldDB" id="A0A3B6MRU4"/>
<feature type="transmembrane region" description="Helical" evidence="1">
    <location>
        <begin position="59"/>
        <end position="76"/>
    </location>
</feature>
<keyword evidence="1" id="KW-0472">Membrane</keyword>
<dbReference type="Gramene" id="TraesSTA5D03G03109140.3">
    <property type="protein sequence ID" value="TraesSTA5D03G03109140.3"/>
    <property type="gene ID" value="TraesSTA5D03G03109140"/>
</dbReference>
<dbReference type="Gramene" id="TraesCS5D02G209000.1">
    <property type="protein sequence ID" value="TraesCS5D02G209000.1"/>
    <property type="gene ID" value="TraesCS5D02G209000"/>
</dbReference>
<dbReference type="Gramene" id="TraesRN5D0100512500.1">
    <property type="protein sequence ID" value="TraesRN5D0100512500.1"/>
    <property type="gene ID" value="TraesRN5D0100512500"/>
</dbReference>
<reference evidence="2" key="2">
    <citation type="submission" date="2018-10" db="UniProtKB">
        <authorList>
            <consortium name="EnsemblPlants"/>
        </authorList>
    </citation>
    <scope>IDENTIFICATION</scope>
</reference>
<dbReference type="Gramene" id="TraesJAG5D03G03108100.2">
    <property type="protein sequence ID" value="TraesJAG5D03G03108100.2"/>
    <property type="gene ID" value="TraesJAG5D03G03108100"/>
</dbReference>
<dbReference type="Gramene" id="TraesSTA5D03G03109140.1">
    <property type="protein sequence ID" value="TraesSTA5D03G03109140.1"/>
    <property type="gene ID" value="TraesSTA5D03G03109140"/>
</dbReference>
<dbReference type="Gramene" id="TraesLAC5D03G03074280.1">
    <property type="protein sequence ID" value="TraesLAC5D03G03074280.1"/>
    <property type="gene ID" value="TraesLAC5D03G03074280"/>
</dbReference>
<evidence type="ECO:0000313" key="3">
    <source>
        <dbReference type="Proteomes" id="UP000019116"/>
    </source>
</evidence>
<dbReference type="PaxDb" id="4565-Traes_5DL_2DA7710CE.2"/>
<keyword evidence="1" id="KW-0812">Transmembrane</keyword>